<accession>A0A165G9U7</accession>
<dbReference type="GO" id="GO:0043022">
    <property type="term" value="F:ribosome binding"/>
    <property type="evidence" value="ECO:0007669"/>
    <property type="project" value="InterPro"/>
</dbReference>
<organism evidence="11 12">
    <name type="scientific">Xylona heveae (strain CBS 132557 / TC161)</name>
    <dbReference type="NCBI Taxonomy" id="1328760"/>
    <lineage>
        <taxon>Eukaryota</taxon>
        <taxon>Fungi</taxon>
        <taxon>Dikarya</taxon>
        <taxon>Ascomycota</taxon>
        <taxon>Pezizomycotina</taxon>
        <taxon>Xylonomycetes</taxon>
        <taxon>Xylonales</taxon>
        <taxon>Xylonaceae</taxon>
        <taxon>Xylona</taxon>
    </lineage>
</organism>
<keyword evidence="5 7" id="KW-0496">Mitochondrion</keyword>
<dbReference type="Pfam" id="PF07766">
    <property type="entry name" value="LETM1_RBD"/>
    <property type="match status" value="1"/>
</dbReference>
<dbReference type="InterPro" id="IPR044202">
    <property type="entry name" value="LETM1/MDM38-like"/>
</dbReference>
<evidence type="ECO:0000256" key="8">
    <source>
        <dbReference type="SAM" id="MobiDB-lite"/>
    </source>
</evidence>
<evidence type="ECO:0000256" key="2">
    <source>
        <dbReference type="ARBA" id="ARBA00022692"/>
    </source>
</evidence>
<evidence type="ECO:0000256" key="6">
    <source>
        <dbReference type="ARBA" id="ARBA00023136"/>
    </source>
</evidence>
<evidence type="ECO:0000313" key="11">
    <source>
        <dbReference type="EMBL" id="KZF21921.1"/>
    </source>
</evidence>
<dbReference type="RefSeq" id="XP_018187476.1">
    <property type="nucleotide sequence ID" value="XM_018331184.1"/>
</dbReference>
<keyword evidence="2 9" id="KW-0812">Transmembrane</keyword>
<dbReference type="AlphaFoldDB" id="A0A165G9U7"/>
<evidence type="ECO:0000256" key="3">
    <source>
        <dbReference type="ARBA" id="ARBA00022792"/>
    </source>
</evidence>
<dbReference type="OrthoDB" id="73691at2759"/>
<dbReference type="PANTHER" id="PTHR14009:SF6">
    <property type="entry name" value="LETM1 RBD DOMAIN-CONTAINING PROTEIN"/>
    <property type="match status" value="1"/>
</dbReference>
<feature type="compositionally biased region" description="Low complexity" evidence="8">
    <location>
        <begin position="411"/>
        <end position="427"/>
    </location>
</feature>
<protein>
    <recommendedName>
        <fullName evidence="10">Letm1 RBD domain-containing protein</fullName>
    </recommendedName>
</protein>
<keyword evidence="6 9" id="KW-0472">Membrane</keyword>
<evidence type="ECO:0000256" key="4">
    <source>
        <dbReference type="ARBA" id="ARBA00022989"/>
    </source>
</evidence>
<keyword evidence="3" id="KW-0999">Mitochondrion inner membrane</keyword>
<dbReference type="GeneID" id="28896321"/>
<reference evidence="11 12" key="1">
    <citation type="journal article" date="2016" name="Fungal Biol.">
        <title>The genome of Xylona heveae provides a window into fungal endophytism.</title>
        <authorList>
            <person name="Gazis R."/>
            <person name="Kuo A."/>
            <person name="Riley R."/>
            <person name="LaButti K."/>
            <person name="Lipzen A."/>
            <person name="Lin J."/>
            <person name="Amirebrahimi M."/>
            <person name="Hesse C.N."/>
            <person name="Spatafora J.W."/>
            <person name="Henrissat B."/>
            <person name="Hainaut M."/>
            <person name="Grigoriev I.V."/>
            <person name="Hibbett D.S."/>
        </authorList>
    </citation>
    <scope>NUCLEOTIDE SEQUENCE [LARGE SCALE GENOMIC DNA]</scope>
    <source>
        <strain evidence="11 12">TC161</strain>
    </source>
</reference>
<evidence type="ECO:0000313" key="12">
    <source>
        <dbReference type="Proteomes" id="UP000076632"/>
    </source>
</evidence>
<evidence type="ECO:0000256" key="9">
    <source>
        <dbReference type="SAM" id="Phobius"/>
    </source>
</evidence>
<evidence type="ECO:0000259" key="10">
    <source>
        <dbReference type="PROSITE" id="PS51758"/>
    </source>
</evidence>
<feature type="transmembrane region" description="Helical" evidence="9">
    <location>
        <begin position="206"/>
        <end position="231"/>
    </location>
</feature>
<dbReference type="EMBL" id="KV407460">
    <property type="protein sequence ID" value="KZF21921.1"/>
    <property type="molecule type" value="Genomic_DNA"/>
</dbReference>
<proteinExistence type="predicted"/>
<evidence type="ECO:0000256" key="7">
    <source>
        <dbReference type="PROSITE-ProRule" id="PRU01094"/>
    </source>
</evidence>
<dbReference type="Proteomes" id="UP000076632">
    <property type="component" value="Unassembled WGS sequence"/>
</dbReference>
<dbReference type="GO" id="GO:0030003">
    <property type="term" value="P:intracellular monoatomic cation homeostasis"/>
    <property type="evidence" value="ECO:0007669"/>
    <property type="project" value="TreeGrafter"/>
</dbReference>
<dbReference type="PANTHER" id="PTHR14009">
    <property type="entry name" value="LEUCINE ZIPPER-EF-HAND CONTAINING TRANSMEMBRANE PROTEIN"/>
    <property type="match status" value="1"/>
</dbReference>
<feature type="region of interest" description="Disordered" evidence="8">
    <location>
        <begin position="411"/>
        <end position="435"/>
    </location>
</feature>
<keyword evidence="12" id="KW-1185">Reference proteome</keyword>
<evidence type="ECO:0000256" key="1">
    <source>
        <dbReference type="ARBA" id="ARBA00004434"/>
    </source>
</evidence>
<dbReference type="STRING" id="1328760.A0A165G9U7"/>
<dbReference type="InterPro" id="IPR033122">
    <property type="entry name" value="LETM1-like_RBD"/>
</dbReference>
<keyword evidence="4 9" id="KW-1133">Transmembrane helix</keyword>
<evidence type="ECO:0000256" key="5">
    <source>
        <dbReference type="ARBA" id="ARBA00023128"/>
    </source>
</evidence>
<sequence length="435" mass="48270">MNSNAICGVRVAASSSSQATLLRRLHQNHSTTPVSFFDIYLQSSRLGRCSQLYQPRRYNSSAIAGGKRSSGVAVSTLVSSTRSSRRNGVITTAFKTNAAPYATSTTLSRADKVNPPASTRAPELVLNERQPDQSQFSFLFQRGRTYLNFYKDGLKAIWTNWNLTRPINASIAESGYKTPADAARAGVLTRSQYQLLHRTSYDLKRLFAFGGILLVFGEFTPFIVPFVPALVPGTCKFDSLVQGERAKLELRRRESFRHIVAPLPKLESESDSKSEVDRDAVVQQDAKTNKTNNDRLLSAVDRLSSAQLLHISNSLNLHSRLYPVSPPTALLRYRVRKYLADYLAVDDLLIRKCGGVSPMNIDEVKRSLAERGVDVLGRKESDLRETLRRWLSLTASKEDVVLELLLARPSVWPSSSHSSSSSTPSTTAQNSTARQ</sequence>
<gene>
    <name evidence="11" type="ORF">L228DRAFT_239847</name>
</gene>
<dbReference type="GO" id="GO:0005743">
    <property type="term" value="C:mitochondrial inner membrane"/>
    <property type="evidence" value="ECO:0007669"/>
    <property type="project" value="UniProtKB-SubCell"/>
</dbReference>
<comment type="subcellular location">
    <subcellularLocation>
        <location evidence="1">Mitochondrion inner membrane</location>
        <topology evidence="1">Single-pass membrane protein</topology>
    </subcellularLocation>
</comment>
<dbReference type="InParanoid" id="A0A165G9U7"/>
<dbReference type="PROSITE" id="PS51758">
    <property type="entry name" value="LETM1_RBD"/>
    <property type="match status" value="1"/>
</dbReference>
<dbReference type="OMA" id="HYVPKTF"/>
<feature type="domain" description="Letm1 RBD" evidence="10">
    <location>
        <begin position="226"/>
        <end position="435"/>
    </location>
</feature>
<name>A0A165G9U7_XYLHT</name>